<sequence length="82" mass="9262">MTTISVTGDIAITQHDQLLCRLHDQLGWRATDASRRVLADREQFLHSSETAMQWEKLNEVPACEQGGLCRLMNLPLPLPFGE</sequence>
<evidence type="ECO:0000313" key="1">
    <source>
        <dbReference type="EMBL" id="KJF17145.1"/>
    </source>
</evidence>
<keyword evidence="2" id="KW-1185">Reference proteome</keyword>
<gene>
    <name evidence="1" type="ORF">AXFE_20040</name>
</gene>
<comment type="caution">
    <text evidence="1">The sequence shown here is derived from an EMBL/GenBank/DDBJ whole genome shotgun (WGS) entry which is preliminary data.</text>
</comment>
<accession>A0A0D8HGM3</accession>
<dbReference type="EMBL" id="JXYS01000063">
    <property type="protein sequence ID" value="KJF17145.1"/>
    <property type="molecule type" value="Genomic_DNA"/>
</dbReference>
<proteinExistence type="predicted"/>
<protein>
    <submittedName>
        <fullName evidence="1">Uncharacterized protein</fullName>
    </submittedName>
</protein>
<organism evidence="1 2">
    <name type="scientific">Acidithrix ferrooxidans</name>
    <dbReference type="NCBI Taxonomy" id="1280514"/>
    <lineage>
        <taxon>Bacteria</taxon>
        <taxon>Bacillati</taxon>
        <taxon>Actinomycetota</taxon>
        <taxon>Acidimicrobiia</taxon>
        <taxon>Acidimicrobiales</taxon>
        <taxon>Acidimicrobiaceae</taxon>
        <taxon>Acidithrix</taxon>
    </lineage>
</organism>
<dbReference type="Proteomes" id="UP000032360">
    <property type="component" value="Unassembled WGS sequence"/>
</dbReference>
<dbReference type="STRING" id="1280514.AXFE_20040"/>
<reference evidence="1 2" key="1">
    <citation type="submission" date="2015-01" db="EMBL/GenBank/DDBJ databases">
        <title>Draft genome of the acidophilic iron oxidizer Acidithrix ferrooxidans strain Py-F3.</title>
        <authorList>
            <person name="Poehlein A."/>
            <person name="Eisen S."/>
            <person name="Schloemann M."/>
            <person name="Johnson B.D."/>
            <person name="Daniel R."/>
            <person name="Muehling M."/>
        </authorList>
    </citation>
    <scope>NUCLEOTIDE SEQUENCE [LARGE SCALE GENOMIC DNA]</scope>
    <source>
        <strain evidence="1 2">Py-F3</strain>
    </source>
</reference>
<dbReference type="AlphaFoldDB" id="A0A0D8HGM3"/>
<evidence type="ECO:0000313" key="2">
    <source>
        <dbReference type="Proteomes" id="UP000032360"/>
    </source>
</evidence>
<name>A0A0D8HGM3_9ACTN</name>